<dbReference type="PANTHER" id="PTHR30629:SF2">
    <property type="entry name" value="PROPHAGE INTEGRASE INTS-RELATED"/>
    <property type="match status" value="1"/>
</dbReference>
<dbReference type="InterPro" id="IPR011010">
    <property type="entry name" value="DNA_brk_join_enz"/>
</dbReference>
<evidence type="ECO:0000313" key="9">
    <source>
        <dbReference type="EMBL" id="GHF66456.1"/>
    </source>
</evidence>
<keyword evidence="4" id="KW-0233">DNA recombination</keyword>
<dbReference type="InterPro" id="IPR004107">
    <property type="entry name" value="Integrase_SAM-like_N"/>
</dbReference>
<evidence type="ECO:0000259" key="8">
    <source>
        <dbReference type="PROSITE" id="PS51900"/>
    </source>
</evidence>
<feature type="domain" description="Tyr recombinase" evidence="7">
    <location>
        <begin position="164"/>
        <end position="368"/>
    </location>
</feature>
<protein>
    <submittedName>
        <fullName evidence="9">DMT family permease</fullName>
    </submittedName>
</protein>
<dbReference type="Pfam" id="PF14659">
    <property type="entry name" value="Phage_int_SAM_3"/>
    <property type="match status" value="1"/>
</dbReference>
<comment type="similarity">
    <text evidence="1">Belongs to the 'phage' integrase family.</text>
</comment>
<evidence type="ECO:0000256" key="4">
    <source>
        <dbReference type="ARBA" id="ARBA00023172"/>
    </source>
</evidence>
<feature type="domain" description="Core-binding (CB)" evidence="8">
    <location>
        <begin position="59"/>
        <end position="139"/>
    </location>
</feature>
<dbReference type="InterPro" id="IPR044068">
    <property type="entry name" value="CB"/>
</dbReference>
<evidence type="ECO:0000256" key="3">
    <source>
        <dbReference type="ARBA" id="ARBA00023125"/>
    </source>
</evidence>
<dbReference type="Gene3D" id="1.10.443.10">
    <property type="entry name" value="Intergrase catalytic core"/>
    <property type="match status" value="1"/>
</dbReference>
<dbReference type="GO" id="GO:0006310">
    <property type="term" value="P:DNA recombination"/>
    <property type="evidence" value="ECO:0007669"/>
    <property type="project" value="UniProtKB-KW"/>
</dbReference>
<dbReference type="AlphaFoldDB" id="A0A8H9IXS0"/>
<dbReference type="Pfam" id="PF00589">
    <property type="entry name" value="Phage_integrase"/>
    <property type="match status" value="1"/>
</dbReference>
<dbReference type="PROSITE" id="PS51900">
    <property type="entry name" value="CB"/>
    <property type="match status" value="1"/>
</dbReference>
<evidence type="ECO:0000259" key="7">
    <source>
        <dbReference type="PROSITE" id="PS51898"/>
    </source>
</evidence>
<dbReference type="PANTHER" id="PTHR30629">
    <property type="entry name" value="PROPHAGE INTEGRASE"/>
    <property type="match status" value="1"/>
</dbReference>
<keyword evidence="2" id="KW-0229">DNA integration</keyword>
<dbReference type="GO" id="GO:0015074">
    <property type="term" value="P:DNA integration"/>
    <property type="evidence" value="ECO:0007669"/>
    <property type="project" value="UniProtKB-KW"/>
</dbReference>
<reference evidence="9" key="2">
    <citation type="submission" date="2020-09" db="EMBL/GenBank/DDBJ databases">
        <authorList>
            <person name="Sun Q."/>
            <person name="Zhou Y."/>
        </authorList>
    </citation>
    <scope>NUCLEOTIDE SEQUENCE</scope>
    <source>
        <strain evidence="9">CGMCC 4.7679</strain>
    </source>
</reference>
<dbReference type="InterPro" id="IPR013762">
    <property type="entry name" value="Integrase-like_cat_sf"/>
</dbReference>
<gene>
    <name evidence="9" type="ORF">GCM10017566_45310</name>
</gene>
<organism evidence="9 10">
    <name type="scientific">Amycolatopsis bartoniae</name>
    <dbReference type="NCBI Taxonomy" id="941986"/>
    <lineage>
        <taxon>Bacteria</taxon>
        <taxon>Bacillati</taxon>
        <taxon>Actinomycetota</taxon>
        <taxon>Actinomycetes</taxon>
        <taxon>Pseudonocardiales</taxon>
        <taxon>Pseudonocardiaceae</taxon>
        <taxon>Amycolatopsis</taxon>
    </lineage>
</organism>
<dbReference type="Gene3D" id="1.10.150.130">
    <property type="match status" value="1"/>
</dbReference>
<reference evidence="9" key="1">
    <citation type="journal article" date="2014" name="Int. J. Syst. Evol. Microbiol.">
        <title>Complete genome sequence of Corynebacterium casei LMG S-19264T (=DSM 44701T), isolated from a smear-ripened cheese.</title>
        <authorList>
            <consortium name="US DOE Joint Genome Institute (JGI-PGF)"/>
            <person name="Walter F."/>
            <person name="Albersmeier A."/>
            <person name="Kalinowski J."/>
            <person name="Ruckert C."/>
        </authorList>
    </citation>
    <scope>NUCLEOTIDE SEQUENCE</scope>
    <source>
        <strain evidence="9">CGMCC 4.7679</strain>
    </source>
</reference>
<comment type="caution">
    <text evidence="9">The sequence shown here is derived from an EMBL/GenBank/DDBJ whole genome shotgun (WGS) entry which is preliminary data.</text>
</comment>
<evidence type="ECO:0000256" key="6">
    <source>
        <dbReference type="SAM" id="MobiDB-lite"/>
    </source>
</evidence>
<dbReference type="PROSITE" id="PS51898">
    <property type="entry name" value="TYR_RECOMBINASE"/>
    <property type="match status" value="1"/>
</dbReference>
<dbReference type="InterPro" id="IPR002104">
    <property type="entry name" value="Integrase_catalytic"/>
</dbReference>
<dbReference type="EMBL" id="BNAV01000006">
    <property type="protein sequence ID" value="GHF66456.1"/>
    <property type="molecule type" value="Genomic_DNA"/>
</dbReference>
<name>A0A8H9IXS0_9PSEU</name>
<dbReference type="Proteomes" id="UP000658656">
    <property type="component" value="Unassembled WGS sequence"/>
</dbReference>
<dbReference type="SUPFAM" id="SSF56349">
    <property type="entry name" value="DNA breaking-rejoining enzymes"/>
    <property type="match status" value="1"/>
</dbReference>
<evidence type="ECO:0000313" key="10">
    <source>
        <dbReference type="Proteomes" id="UP000658656"/>
    </source>
</evidence>
<keyword evidence="3 5" id="KW-0238">DNA-binding</keyword>
<sequence length="430" mass="48649">MSWIEHTSGQHWRVRYRRLDGSVASEGGFTDPTAARHRAKEIDVDQRRYTFYDTTRGRITVAQWLPHWWSTLSLDEVTLDNYAYLIGKHINPRFGNCRLGDLHASDITQWAADLHASGYQHTTVEGITSLFSRILGDAADDGLIPANPVHRHRNRGKRAFRIRHEMLWATPEEVLRAATQAEHLHDRASAALIITAAWTGCQWGELAGLQRHNLHLDNRTLVIDPDHGALKETAHRQWLGPPKTPASTRTITLPAFLTMLLTHHLADHDSPLVFPNEAGGFLWRHTWLTRTFNPAFDGNHDVPNPRARTYPIRPGLTFHGLRHSHKTWLIAAGIPEIAQARRLGHRMDRRIVEVYSHVADELETQIQTALKHAWLEARHTIAQHPTRGNPPPGPNPPPTHPRAPQGPSSPQPPQGMTITRRPAQTPRRTG</sequence>
<dbReference type="RefSeq" id="WP_183177063.1">
    <property type="nucleotide sequence ID" value="NZ_BNAV01000006.1"/>
</dbReference>
<evidence type="ECO:0000256" key="5">
    <source>
        <dbReference type="PROSITE-ProRule" id="PRU01248"/>
    </source>
</evidence>
<dbReference type="InterPro" id="IPR010998">
    <property type="entry name" value="Integrase_recombinase_N"/>
</dbReference>
<evidence type="ECO:0000256" key="1">
    <source>
        <dbReference type="ARBA" id="ARBA00008857"/>
    </source>
</evidence>
<feature type="region of interest" description="Disordered" evidence="6">
    <location>
        <begin position="382"/>
        <end position="430"/>
    </location>
</feature>
<feature type="compositionally biased region" description="Pro residues" evidence="6">
    <location>
        <begin position="388"/>
        <end position="401"/>
    </location>
</feature>
<dbReference type="GO" id="GO:0003677">
    <property type="term" value="F:DNA binding"/>
    <property type="evidence" value="ECO:0007669"/>
    <property type="project" value="UniProtKB-UniRule"/>
</dbReference>
<dbReference type="InterPro" id="IPR050808">
    <property type="entry name" value="Phage_Integrase"/>
</dbReference>
<accession>A0A8H9IXS0</accession>
<keyword evidence="10" id="KW-1185">Reference proteome</keyword>
<proteinExistence type="inferred from homology"/>
<evidence type="ECO:0000256" key="2">
    <source>
        <dbReference type="ARBA" id="ARBA00022908"/>
    </source>
</evidence>